<organism evidence="8">
    <name type="scientific">Homalodisca liturata</name>
    <dbReference type="NCBI Taxonomy" id="320908"/>
    <lineage>
        <taxon>Eukaryota</taxon>
        <taxon>Metazoa</taxon>
        <taxon>Ecdysozoa</taxon>
        <taxon>Arthropoda</taxon>
        <taxon>Hexapoda</taxon>
        <taxon>Insecta</taxon>
        <taxon>Pterygota</taxon>
        <taxon>Neoptera</taxon>
        <taxon>Paraneoptera</taxon>
        <taxon>Hemiptera</taxon>
        <taxon>Auchenorrhyncha</taxon>
        <taxon>Membracoidea</taxon>
        <taxon>Cicadellidae</taxon>
        <taxon>Cicadellinae</taxon>
        <taxon>Proconiini</taxon>
        <taxon>Homalodisca</taxon>
    </lineage>
</organism>
<name>A0A1B6INQ1_9HEMI</name>
<dbReference type="Gene3D" id="1.10.620.20">
    <property type="entry name" value="Ribonucleotide Reductase, subunit A"/>
    <property type="match status" value="1"/>
</dbReference>
<dbReference type="GO" id="GO:0009263">
    <property type="term" value="P:deoxyribonucleotide biosynthetic process"/>
    <property type="evidence" value="ECO:0007669"/>
    <property type="project" value="UniProtKB-KW"/>
</dbReference>
<proteinExistence type="inferred from homology"/>
<dbReference type="Pfam" id="PF00268">
    <property type="entry name" value="Ribonuc_red_sm"/>
    <property type="match status" value="1"/>
</dbReference>
<sequence>MPQASVEVYDKENTNPKYIHDAPHYTKVDSPSISNGIASLVLRDSTNLVKKEEANGEGKLEVVEGKFDPQLEPLLRENPRRFVVFPIEYHDIWKMYKKAEASFWTAEEVDLSKDILDWERLNDSERHFISHVLAFFAASDGIVNENLVERFSQEVQVTEARCFYGFQIAMENIHSEMYSLLIDTYIHDAKERDFLFNAIETMPCVKRKADWALQWIASETATFGERIVAFAAVEGIFFSGSFASIFWLKKRGLMPGLTFSNELISRDEGLHCDFACLMFKHLVQKPSEERVKNIIREAVVIEQEFLTAALPVSLIGMNCDLMKQYIEYVADRLLFELQCSKIYHSENPFDFMENISLEGKTNFFEKRVGEYKKSGVMDEKSENVFDMEADF</sequence>
<dbReference type="GO" id="GO:0004748">
    <property type="term" value="F:ribonucleoside-diphosphate reductase activity, thioredoxin disulfide as acceptor"/>
    <property type="evidence" value="ECO:0007669"/>
    <property type="project" value="UniProtKB-EC"/>
</dbReference>
<evidence type="ECO:0000256" key="5">
    <source>
        <dbReference type="ARBA" id="ARBA00023002"/>
    </source>
</evidence>
<dbReference type="GO" id="GO:0005829">
    <property type="term" value="C:cytosol"/>
    <property type="evidence" value="ECO:0007669"/>
    <property type="project" value="TreeGrafter"/>
</dbReference>
<dbReference type="InterPro" id="IPR033909">
    <property type="entry name" value="RNR_small"/>
</dbReference>
<dbReference type="InterPro" id="IPR012348">
    <property type="entry name" value="RNR-like"/>
</dbReference>
<accession>A0A1B6INQ1</accession>
<evidence type="ECO:0000256" key="2">
    <source>
        <dbReference type="ARBA" id="ARBA00009303"/>
    </source>
</evidence>
<keyword evidence="7" id="KW-0215">Deoxyribonucleotide synthesis</keyword>
<dbReference type="SUPFAM" id="SSF47240">
    <property type="entry name" value="Ferritin-like"/>
    <property type="match status" value="1"/>
</dbReference>
<dbReference type="InterPro" id="IPR030475">
    <property type="entry name" value="RNR_small_AS"/>
</dbReference>
<dbReference type="EC" id="1.17.4.1" evidence="3"/>
<reference evidence="8" key="1">
    <citation type="submission" date="2015-11" db="EMBL/GenBank/DDBJ databases">
        <title>De novo transcriptome assembly of four potential Pierce s Disease insect vectors from Arizona vineyards.</title>
        <authorList>
            <person name="Tassone E.E."/>
        </authorList>
    </citation>
    <scope>NUCLEOTIDE SEQUENCE</scope>
</reference>
<keyword evidence="5" id="KW-0560">Oxidoreductase</keyword>
<dbReference type="AlphaFoldDB" id="A0A1B6INQ1"/>
<protein>
    <recommendedName>
        <fullName evidence="3">ribonucleoside-diphosphate reductase</fullName>
        <ecNumber evidence="3">1.17.4.1</ecNumber>
    </recommendedName>
</protein>
<dbReference type="PROSITE" id="PS00368">
    <property type="entry name" value="RIBORED_SMALL"/>
    <property type="match status" value="1"/>
</dbReference>
<dbReference type="InterPro" id="IPR000358">
    <property type="entry name" value="RNR_small_fam"/>
</dbReference>
<keyword evidence="4" id="KW-0479">Metal-binding</keyword>
<evidence type="ECO:0000256" key="3">
    <source>
        <dbReference type="ARBA" id="ARBA00012274"/>
    </source>
</evidence>
<evidence type="ECO:0000256" key="7">
    <source>
        <dbReference type="ARBA" id="ARBA00023116"/>
    </source>
</evidence>
<dbReference type="PANTHER" id="PTHR23409:SF18">
    <property type="entry name" value="RIBONUCLEOSIDE-DIPHOSPHATE REDUCTASE SUBUNIT M2"/>
    <property type="match status" value="1"/>
</dbReference>
<dbReference type="CDD" id="cd01049">
    <property type="entry name" value="RNRR2"/>
    <property type="match status" value="1"/>
</dbReference>
<dbReference type="PANTHER" id="PTHR23409">
    <property type="entry name" value="RIBONUCLEOSIDE-DIPHOSPHATE REDUCTASE SMALL CHAIN"/>
    <property type="match status" value="1"/>
</dbReference>
<evidence type="ECO:0000256" key="6">
    <source>
        <dbReference type="ARBA" id="ARBA00023004"/>
    </source>
</evidence>
<dbReference type="FunFam" id="1.10.620.20:FF:000004">
    <property type="entry name" value="Ribonucleoside-diphosphate reductase subunit M2 B"/>
    <property type="match status" value="1"/>
</dbReference>
<dbReference type="InterPro" id="IPR009078">
    <property type="entry name" value="Ferritin-like_SF"/>
</dbReference>
<evidence type="ECO:0000313" key="8">
    <source>
        <dbReference type="EMBL" id="JAS88552.1"/>
    </source>
</evidence>
<comment type="similarity">
    <text evidence="2">Belongs to the ribonucleoside diphosphate reductase small chain family.</text>
</comment>
<keyword evidence="6" id="KW-0408">Iron</keyword>
<gene>
    <name evidence="8" type="ORF">g.36321</name>
</gene>
<comment type="cofactor">
    <cofactor evidence="1">
        <name>Fe cation</name>
        <dbReference type="ChEBI" id="CHEBI:24875"/>
    </cofactor>
</comment>
<evidence type="ECO:0000256" key="4">
    <source>
        <dbReference type="ARBA" id="ARBA00022723"/>
    </source>
</evidence>
<dbReference type="GO" id="GO:0046872">
    <property type="term" value="F:metal ion binding"/>
    <property type="evidence" value="ECO:0007669"/>
    <property type="project" value="UniProtKB-KW"/>
</dbReference>
<evidence type="ECO:0000256" key="1">
    <source>
        <dbReference type="ARBA" id="ARBA00001962"/>
    </source>
</evidence>
<dbReference type="EMBL" id="GECU01019154">
    <property type="protein sequence ID" value="JAS88552.1"/>
    <property type="molecule type" value="Transcribed_RNA"/>
</dbReference>